<feature type="compositionally biased region" description="Low complexity" evidence="1">
    <location>
        <begin position="496"/>
        <end position="532"/>
    </location>
</feature>
<feature type="region of interest" description="Disordered" evidence="1">
    <location>
        <begin position="328"/>
        <end position="413"/>
    </location>
</feature>
<organism evidence="2 3">
    <name type="scientific">Ophiobolus disseminans</name>
    <dbReference type="NCBI Taxonomy" id="1469910"/>
    <lineage>
        <taxon>Eukaryota</taxon>
        <taxon>Fungi</taxon>
        <taxon>Dikarya</taxon>
        <taxon>Ascomycota</taxon>
        <taxon>Pezizomycotina</taxon>
        <taxon>Dothideomycetes</taxon>
        <taxon>Pleosporomycetidae</taxon>
        <taxon>Pleosporales</taxon>
        <taxon>Pleosporineae</taxon>
        <taxon>Phaeosphaeriaceae</taxon>
        <taxon>Ophiobolus</taxon>
    </lineage>
</organism>
<protein>
    <submittedName>
        <fullName evidence="2">Uncharacterized protein</fullName>
    </submittedName>
</protein>
<evidence type="ECO:0000256" key="1">
    <source>
        <dbReference type="SAM" id="MobiDB-lite"/>
    </source>
</evidence>
<feature type="compositionally biased region" description="Low complexity" evidence="1">
    <location>
        <begin position="451"/>
        <end position="470"/>
    </location>
</feature>
<feature type="compositionally biased region" description="Low complexity" evidence="1">
    <location>
        <begin position="478"/>
        <end position="488"/>
    </location>
</feature>
<feature type="compositionally biased region" description="Polar residues" evidence="1">
    <location>
        <begin position="437"/>
        <end position="450"/>
    </location>
</feature>
<proteinExistence type="predicted"/>
<feature type="region of interest" description="Disordered" evidence="1">
    <location>
        <begin position="437"/>
        <end position="555"/>
    </location>
</feature>
<reference evidence="2" key="1">
    <citation type="journal article" date="2020" name="Stud. Mycol.">
        <title>101 Dothideomycetes genomes: a test case for predicting lifestyles and emergence of pathogens.</title>
        <authorList>
            <person name="Haridas S."/>
            <person name="Albert R."/>
            <person name="Binder M."/>
            <person name="Bloem J."/>
            <person name="Labutti K."/>
            <person name="Salamov A."/>
            <person name="Andreopoulos B."/>
            <person name="Baker S."/>
            <person name="Barry K."/>
            <person name="Bills G."/>
            <person name="Bluhm B."/>
            <person name="Cannon C."/>
            <person name="Castanera R."/>
            <person name="Culley D."/>
            <person name="Daum C."/>
            <person name="Ezra D."/>
            <person name="Gonzalez J."/>
            <person name="Henrissat B."/>
            <person name="Kuo A."/>
            <person name="Liang C."/>
            <person name="Lipzen A."/>
            <person name="Lutzoni F."/>
            <person name="Magnuson J."/>
            <person name="Mondo S."/>
            <person name="Nolan M."/>
            <person name="Ohm R."/>
            <person name="Pangilinan J."/>
            <person name="Park H.-J."/>
            <person name="Ramirez L."/>
            <person name="Alfaro M."/>
            <person name="Sun H."/>
            <person name="Tritt A."/>
            <person name="Yoshinaga Y."/>
            <person name="Zwiers L.-H."/>
            <person name="Turgeon B."/>
            <person name="Goodwin S."/>
            <person name="Spatafora J."/>
            <person name="Crous P."/>
            <person name="Grigoriev I."/>
        </authorList>
    </citation>
    <scope>NUCLEOTIDE SEQUENCE</scope>
    <source>
        <strain evidence="2">CBS 113818</strain>
    </source>
</reference>
<name>A0A6A6ZH78_9PLEO</name>
<keyword evidence="3" id="KW-1185">Reference proteome</keyword>
<sequence length="555" mass="60981">MEVITGKISDKLRRLEDQLERFGYCTRIRNDERTSDYSESLLRDYRGLLLLNNVVEDLHDDQTKGNKILWMAQCDEELQWLTRVFEKEQKLVWDYEESNGSTLPSSTGMKALQKQRKAAIQSFRDILLTAHRIISTEEIYHKLQDISIKQNRLLQHVDKTEMQLTGISEAVNDLASMVSSRQSSSRSVIASGPESTTVHRTTIPSADTYPAFLWIGDRAEDPPELSLNIKVNVTATVEPSLRGCLINQEVARGSGLLINLNVAEDKTAWRNVRGETYYPTKCVKITWNVPEYMKQRREDVFYIVPDLPYDILVPSIRSNDRDRVLLDATRPEQDEIEPQPLEAFPTLGRRRSKREKKEDSDAHWVELRRQAEEYEQSLSQEVSPAPSSAPAAQNNASTPVPTPIAASSSDPNLVSATASSSEIALQNATMVPGSFTTLKIPTRSSPPNLVSSTSAAPTSPSSSATSSAPTTPMPQIIASASTTAAPVVSPAPPASAPTTPTPSISTTPAPSTSTPALSTNTTPATPSSSITNGSAKPSSRSRLKIPSFFSRSKSK</sequence>
<feature type="compositionally biased region" description="Low complexity" evidence="1">
    <location>
        <begin position="383"/>
        <end position="399"/>
    </location>
</feature>
<gene>
    <name evidence="2" type="ORF">CC86DRAFT_412549</name>
</gene>
<dbReference type="AlphaFoldDB" id="A0A6A6ZH78"/>
<evidence type="ECO:0000313" key="2">
    <source>
        <dbReference type="EMBL" id="KAF2820083.1"/>
    </source>
</evidence>
<evidence type="ECO:0000313" key="3">
    <source>
        <dbReference type="Proteomes" id="UP000799424"/>
    </source>
</evidence>
<accession>A0A6A6ZH78</accession>
<dbReference type="Proteomes" id="UP000799424">
    <property type="component" value="Unassembled WGS sequence"/>
</dbReference>
<dbReference type="EMBL" id="MU006242">
    <property type="protein sequence ID" value="KAF2820083.1"/>
    <property type="molecule type" value="Genomic_DNA"/>
</dbReference>
<feature type="compositionally biased region" description="Basic and acidic residues" evidence="1">
    <location>
        <begin position="355"/>
        <end position="372"/>
    </location>
</feature>